<sequence length="46" mass="5381">MKKIPQQIERINIIHLIMGEQIPGHRHLKMLIIVKKVVPVEENADE</sequence>
<dbReference type="KEGG" id="see:SNSL254_A0323"/>
<accession>A0A0H3BS83</accession>
<dbReference type="EMBL" id="CP001113">
    <property type="protein sequence ID" value="ACF64424.1"/>
    <property type="molecule type" value="Genomic_DNA"/>
</dbReference>
<proteinExistence type="predicted"/>
<evidence type="ECO:0000313" key="1">
    <source>
        <dbReference type="EMBL" id="ACF64424.1"/>
    </source>
</evidence>
<reference evidence="1 2" key="1">
    <citation type="journal article" date="2011" name="J. Bacteriol.">
        <title>Comparative genomics of 28 Salmonella enterica isolates: evidence for CRISPR-mediated adaptive sublineage evolution.</title>
        <authorList>
            <person name="Fricke W.F."/>
            <person name="Mammel M.K."/>
            <person name="McDermott P.F."/>
            <person name="Tartera C."/>
            <person name="White D.G."/>
            <person name="Leclerc J.E."/>
            <person name="Ravel J."/>
            <person name="Cebula T.A."/>
        </authorList>
    </citation>
    <scope>NUCLEOTIDE SEQUENCE [LARGE SCALE GENOMIC DNA]</scope>
    <source>
        <strain evidence="1 2">SL254</strain>
    </source>
</reference>
<organism evidence="1 2">
    <name type="scientific">Salmonella newport (strain SL254)</name>
    <dbReference type="NCBI Taxonomy" id="423368"/>
    <lineage>
        <taxon>Bacteria</taxon>
        <taxon>Pseudomonadati</taxon>
        <taxon>Pseudomonadota</taxon>
        <taxon>Gammaproteobacteria</taxon>
        <taxon>Enterobacterales</taxon>
        <taxon>Enterobacteriaceae</taxon>
        <taxon>Salmonella</taxon>
    </lineage>
</organism>
<name>A0A0H3BS83_SALNS</name>
<dbReference type="Proteomes" id="UP000008824">
    <property type="component" value="Chromosome"/>
</dbReference>
<dbReference type="AlphaFoldDB" id="A0A0H3BS83"/>
<gene>
    <name evidence="1" type="ordered locus">SNSL254_A0323</name>
</gene>
<evidence type="ECO:0000313" key="2">
    <source>
        <dbReference type="Proteomes" id="UP000008824"/>
    </source>
</evidence>
<protein>
    <submittedName>
        <fullName evidence="1">Uncharacterized protein</fullName>
    </submittedName>
</protein>
<dbReference type="HOGENOM" id="CLU_3188728_0_0_6"/>